<proteinExistence type="predicted"/>
<evidence type="ECO:0000256" key="1">
    <source>
        <dbReference type="SAM" id="MobiDB-lite"/>
    </source>
</evidence>
<dbReference type="Proteomes" id="UP000729402">
    <property type="component" value="Unassembled WGS sequence"/>
</dbReference>
<protein>
    <submittedName>
        <fullName evidence="2">Uncharacterized protein</fullName>
    </submittedName>
</protein>
<sequence length="293" mass="30877">MLNLLVGSSAAASISASFRASATRSSISPALRVSLLLERVTQHEQPELHLPLPVVLQDLLVRLPHPAEFGGAAVEAGDRRLQGVPAVEGQGLMKNLFVCTCPLVPDARAVCRPMPLYMAAAASGRGGCWFGGGTLVRCLDRWRGAVLVAFGTTGMRGQDAEETDLYVRDSSSIHVRITSGSYVTGPYGRSAHAAAVLAPAVAVAVAGCASGISFGDDVRNASPQQISNHSSFCSVTGNLVLRAALLPQADASSSWPLPPAPDRSSNLRRRTPTFLGNRARGGSREERRRGRKS</sequence>
<feature type="region of interest" description="Disordered" evidence="1">
    <location>
        <begin position="252"/>
        <end position="293"/>
    </location>
</feature>
<keyword evidence="3" id="KW-1185">Reference proteome</keyword>
<reference evidence="2" key="1">
    <citation type="journal article" date="2021" name="bioRxiv">
        <title>Whole Genome Assembly and Annotation of Northern Wild Rice, Zizania palustris L., Supports a Whole Genome Duplication in the Zizania Genus.</title>
        <authorList>
            <person name="Haas M."/>
            <person name="Kono T."/>
            <person name="Macchietto M."/>
            <person name="Millas R."/>
            <person name="McGilp L."/>
            <person name="Shao M."/>
            <person name="Duquette J."/>
            <person name="Hirsch C.N."/>
            <person name="Kimball J."/>
        </authorList>
    </citation>
    <scope>NUCLEOTIDE SEQUENCE</scope>
    <source>
        <tissue evidence="2">Fresh leaf tissue</tissue>
    </source>
</reference>
<feature type="compositionally biased region" description="Basic and acidic residues" evidence="1">
    <location>
        <begin position="282"/>
        <end position="293"/>
    </location>
</feature>
<comment type="caution">
    <text evidence="2">The sequence shown here is derived from an EMBL/GenBank/DDBJ whole genome shotgun (WGS) entry which is preliminary data.</text>
</comment>
<name>A0A8J5VDR3_ZIZPA</name>
<organism evidence="2 3">
    <name type="scientific">Zizania palustris</name>
    <name type="common">Northern wild rice</name>
    <dbReference type="NCBI Taxonomy" id="103762"/>
    <lineage>
        <taxon>Eukaryota</taxon>
        <taxon>Viridiplantae</taxon>
        <taxon>Streptophyta</taxon>
        <taxon>Embryophyta</taxon>
        <taxon>Tracheophyta</taxon>
        <taxon>Spermatophyta</taxon>
        <taxon>Magnoliopsida</taxon>
        <taxon>Liliopsida</taxon>
        <taxon>Poales</taxon>
        <taxon>Poaceae</taxon>
        <taxon>BOP clade</taxon>
        <taxon>Oryzoideae</taxon>
        <taxon>Oryzeae</taxon>
        <taxon>Zizaniinae</taxon>
        <taxon>Zizania</taxon>
    </lineage>
</organism>
<accession>A0A8J5VDR3</accession>
<reference evidence="2" key="2">
    <citation type="submission" date="2021-02" db="EMBL/GenBank/DDBJ databases">
        <authorList>
            <person name="Kimball J.A."/>
            <person name="Haas M.W."/>
            <person name="Macchietto M."/>
            <person name="Kono T."/>
            <person name="Duquette J."/>
            <person name="Shao M."/>
        </authorList>
    </citation>
    <scope>NUCLEOTIDE SEQUENCE</scope>
    <source>
        <tissue evidence="2">Fresh leaf tissue</tissue>
    </source>
</reference>
<evidence type="ECO:0000313" key="2">
    <source>
        <dbReference type="EMBL" id="KAG8043398.1"/>
    </source>
</evidence>
<dbReference type="EMBL" id="JAAALK010000953">
    <property type="protein sequence ID" value="KAG8043398.1"/>
    <property type="molecule type" value="Genomic_DNA"/>
</dbReference>
<gene>
    <name evidence="2" type="ORF">GUJ93_ZPchr0458g22676</name>
</gene>
<evidence type="ECO:0000313" key="3">
    <source>
        <dbReference type="Proteomes" id="UP000729402"/>
    </source>
</evidence>
<dbReference type="AlphaFoldDB" id="A0A8J5VDR3"/>